<evidence type="ECO:0000259" key="19">
    <source>
        <dbReference type="PROSITE" id="PS52004"/>
    </source>
</evidence>
<dbReference type="Pfam" id="PF02801">
    <property type="entry name" value="Ketoacyl-synt_C"/>
    <property type="match status" value="1"/>
</dbReference>
<dbReference type="InterPro" id="IPR014030">
    <property type="entry name" value="Ketoacyl_synth_N"/>
</dbReference>
<evidence type="ECO:0000256" key="17">
    <source>
        <dbReference type="ARBA" id="ARBA00048506"/>
    </source>
</evidence>
<name>A0A1C3WST7_9HYPH</name>
<evidence type="ECO:0000256" key="12">
    <source>
        <dbReference type="ARBA" id="ARBA00023315"/>
    </source>
</evidence>
<dbReference type="PANTHER" id="PTHR11712:SF306">
    <property type="entry name" value="3-OXOACYL-[ACYL-CARRIER-PROTEIN] SYNTHASE 1"/>
    <property type="match status" value="1"/>
</dbReference>
<dbReference type="OrthoDB" id="9808669at2"/>
<dbReference type="GO" id="GO:0004315">
    <property type="term" value="F:3-oxoacyl-[acyl-carrier-protein] synthase activity"/>
    <property type="evidence" value="ECO:0007669"/>
    <property type="project" value="UniProtKB-EC"/>
</dbReference>
<comment type="subcellular location">
    <subcellularLocation>
        <location evidence="1">Cytoplasm</location>
    </subcellularLocation>
</comment>
<evidence type="ECO:0000256" key="9">
    <source>
        <dbReference type="ARBA" id="ARBA00022832"/>
    </source>
</evidence>
<evidence type="ECO:0000256" key="7">
    <source>
        <dbReference type="ARBA" id="ARBA00022516"/>
    </source>
</evidence>
<dbReference type="EMBL" id="FMAH01000039">
    <property type="protein sequence ID" value="SCB43049.1"/>
    <property type="molecule type" value="Genomic_DNA"/>
</dbReference>
<sequence>MRRVVVTGLGIVSSIGNDAQEVTASLREAKSGISFSPDFAEHGFKCQVWGSPKIDTTELVDRRAMRFLSQGGAWNHVAMKQALADSGLEEGDVTNERTGIIMGSGGPSTRTLIEAADITRKNNSPKRIGPFAVPKSMSSTASATLATWFKIHGVNYSISSACSTSAHCIGNAAEMIQWGKQDVMFAGGHEDLDWTMSNLFDAMGAMSSDFNENHPETASRAYDAKRDGFVIAGGAGVLVLEELEHAKARGAKIYAEIVGYGATSDGYDMVAPSGEGAVRCMRQALATVKGDIDYINTHGTSTPVGDSKEIGAIREVFGDKIPPIQSTKSLTGHSLGAAGVQESIYSILMMQERFIGESAHIAELDPEFDGVPIVRKRIDNAKFDIALSNSFGFGGTNATLVFQRYNG</sequence>
<keyword evidence="8 18" id="KW-0808">Transferase</keyword>
<evidence type="ECO:0000256" key="18">
    <source>
        <dbReference type="RuleBase" id="RU003694"/>
    </source>
</evidence>
<evidence type="ECO:0000256" key="16">
    <source>
        <dbReference type="ARBA" id="ARBA00048121"/>
    </source>
</evidence>
<evidence type="ECO:0000313" key="21">
    <source>
        <dbReference type="Proteomes" id="UP000199435"/>
    </source>
</evidence>
<dbReference type="InterPro" id="IPR016039">
    <property type="entry name" value="Thiolase-like"/>
</dbReference>
<evidence type="ECO:0000256" key="6">
    <source>
        <dbReference type="ARBA" id="ARBA00022490"/>
    </source>
</evidence>
<dbReference type="PROSITE" id="PS00606">
    <property type="entry name" value="KS3_1"/>
    <property type="match status" value="1"/>
</dbReference>
<dbReference type="Gene3D" id="3.40.47.10">
    <property type="match status" value="2"/>
</dbReference>
<dbReference type="InterPro" id="IPR014031">
    <property type="entry name" value="Ketoacyl_synth_C"/>
</dbReference>
<feature type="domain" description="Ketosynthase family 3 (KS3)" evidence="19">
    <location>
        <begin position="1"/>
        <end position="404"/>
    </location>
</feature>
<keyword evidence="10" id="KW-0443">Lipid metabolism</keyword>
<reference evidence="21" key="1">
    <citation type="submission" date="2016-08" db="EMBL/GenBank/DDBJ databases">
        <authorList>
            <person name="Varghese N."/>
            <person name="Submissions Spin"/>
        </authorList>
    </citation>
    <scope>NUCLEOTIDE SEQUENCE [LARGE SCALE GENOMIC DNA]</scope>
    <source>
        <strain evidence="21">HAMBI 2971</strain>
    </source>
</reference>
<comment type="catalytic activity">
    <reaction evidence="16">
        <text>(3Z)-decenoyl-[ACP] + malonyl-[ACP] + H(+) = 3-oxo-(5Z)-dodecenoyl-[ACP] + holo-[ACP] + CO2</text>
        <dbReference type="Rhea" id="RHEA:54940"/>
        <dbReference type="Rhea" id="RHEA-COMP:9623"/>
        <dbReference type="Rhea" id="RHEA-COMP:9685"/>
        <dbReference type="Rhea" id="RHEA-COMP:9927"/>
        <dbReference type="Rhea" id="RHEA-COMP:14042"/>
        <dbReference type="ChEBI" id="CHEBI:15378"/>
        <dbReference type="ChEBI" id="CHEBI:16526"/>
        <dbReference type="ChEBI" id="CHEBI:64479"/>
        <dbReference type="ChEBI" id="CHEBI:78449"/>
        <dbReference type="ChEBI" id="CHEBI:78798"/>
        <dbReference type="ChEBI" id="CHEBI:138410"/>
    </reaction>
    <physiologicalReaction direction="left-to-right" evidence="16">
        <dbReference type="Rhea" id="RHEA:54941"/>
    </physiologicalReaction>
</comment>
<evidence type="ECO:0000256" key="3">
    <source>
        <dbReference type="ARBA" id="ARBA00008467"/>
    </source>
</evidence>
<comment type="subunit">
    <text evidence="4">Homodimer.</text>
</comment>
<dbReference type="GO" id="GO:0005829">
    <property type="term" value="C:cytosol"/>
    <property type="evidence" value="ECO:0007669"/>
    <property type="project" value="TreeGrafter"/>
</dbReference>
<evidence type="ECO:0000256" key="14">
    <source>
        <dbReference type="ARBA" id="ARBA00041620"/>
    </source>
</evidence>
<dbReference type="SMART" id="SM00825">
    <property type="entry name" value="PKS_KS"/>
    <property type="match status" value="1"/>
</dbReference>
<evidence type="ECO:0000256" key="11">
    <source>
        <dbReference type="ARBA" id="ARBA00023160"/>
    </source>
</evidence>
<dbReference type="FunFam" id="3.40.47.10:FF:000006">
    <property type="entry name" value="3-oxoacyl-[acyl-carrier-protein] synthase I"/>
    <property type="match status" value="1"/>
</dbReference>
<dbReference type="InterPro" id="IPR018201">
    <property type="entry name" value="Ketoacyl_synth_AS"/>
</dbReference>
<dbReference type="RefSeq" id="WP_092854204.1">
    <property type="nucleotide sequence ID" value="NZ_FMAH01000039.1"/>
</dbReference>
<dbReference type="GO" id="GO:0006633">
    <property type="term" value="P:fatty acid biosynthetic process"/>
    <property type="evidence" value="ECO:0007669"/>
    <property type="project" value="UniProtKB-KW"/>
</dbReference>
<dbReference type="Proteomes" id="UP000199435">
    <property type="component" value="Unassembled WGS sequence"/>
</dbReference>
<evidence type="ECO:0000256" key="10">
    <source>
        <dbReference type="ARBA" id="ARBA00023098"/>
    </source>
</evidence>
<dbReference type="NCBIfam" id="NF005935">
    <property type="entry name" value="PRK07967.1"/>
    <property type="match status" value="1"/>
</dbReference>
<evidence type="ECO:0000313" key="20">
    <source>
        <dbReference type="EMBL" id="SCB43049.1"/>
    </source>
</evidence>
<evidence type="ECO:0000256" key="2">
    <source>
        <dbReference type="ARBA" id="ARBA00005194"/>
    </source>
</evidence>
<keyword evidence="7" id="KW-0444">Lipid biosynthesis</keyword>
<accession>A0A1C3WST7</accession>
<comment type="pathway">
    <text evidence="2">Lipid metabolism; fatty acid biosynthesis.</text>
</comment>
<dbReference type="STRING" id="411945.GA0061102_10396"/>
<dbReference type="PROSITE" id="PS52004">
    <property type="entry name" value="KS3_2"/>
    <property type="match status" value="1"/>
</dbReference>
<dbReference type="PANTHER" id="PTHR11712">
    <property type="entry name" value="POLYKETIDE SYNTHASE-RELATED"/>
    <property type="match status" value="1"/>
</dbReference>
<comment type="catalytic activity">
    <reaction evidence="17">
        <text>a fatty acyl-[ACP] + malonyl-[ACP] + H(+) = a 3-oxoacyl-[ACP] + holo-[ACP] + CO2</text>
        <dbReference type="Rhea" id="RHEA:22836"/>
        <dbReference type="Rhea" id="RHEA-COMP:9623"/>
        <dbReference type="Rhea" id="RHEA-COMP:9685"/>
        <dbReference type="Rhea" id="RHEA-COMP:9916"/>
        <dbReference type="Rhea" id="RHEA-COMP:14125"/>
        <dbReference type="ChEBI" id="CHEBI:15378"/>
        <dbReference type="ChEBI" id="CHEBI:16526"/>
        <dbReference type="ChEBI" id="CHEBI:64479"/>
        <dbReference type="ChEBI" id="CHEBI:78449"/>
        <dbReference type="ChEBI" id="CHEBI:78776"/>
        <dbReference type="ChEBI" id="CHEBI:138651"/>
        <dbReference type="EC" id="2.3.1.41"/>
    </reaction>
    <physiologicalReaction direction="left-to-right" evidence="17">
        <dbReference type="Rhea" id="RHEA:22837"/>
    </physiologicalReaction>
</comment>
<evidence type="ECO:0000256" key="13">
    <source>
        <dbReference type="ARBA" id="ARBA00039450"/>
    </source>
</evidence>
<keyword evidence="9" id="KW-0276">Fatty acid metabolism</keyword>
<keyword evidence="11" id="KW-0275">Fatty acid biosynthesis</keyword>
<proteinExistence type="inferred from homology"/>
<evidence type="ECO:0000256" key="15">
    <source>
        <dbReference type="ARBA" id="ARBA00042143"/>
    </source>
</evidence>
<dbReference type="InterPro" id="IPR000794">
    <property type="entry name" value="Beta-ketoacyl_synthase"/>
</dbReference>
<keyword evidence="21" id="KW-1185">Reference proteome</keyword>
<dbReference type="SUPFAM" id="SSF53901">
    <property type="entry name" value="Thiolase-like"/>
    <property type="match status" value="2"/>
</dbReference>
<keyword evidence="12" id="KW-0012">Acyltransferase</keyword>
<dbReference type="InterPro" id="IPR020841">
    <property type="entry name" value="PKS_Beta-ketoAc_synthase_dom"/>
</dbReference>
<dbReference type="NCBIfam" id="NF005589">
    <property type="entry name" value="PRK07314.1"/>
    <property type="match status" value="1"/>
</dbReference>
<keyword evidence="6" id="KW-0963">Cytoplasm</keyword>
<evidence type="ECO:0000256" key="5">
    <source>
        <dbReference type="ARBA" id="ARBA00013191"/>
    </source>
</evidence>
<evidence type="ECO:0000256" key="8">
    <source>
        <dbReference type="ARBA" id="ARBA00022679"/>
    </source>
</evidence>
<comment type="similarity">
    <text evidence="3 18">Belongs to the thiolase-like superfamily. Beta-ketoacyl-ACP synthases family.</text>
</comment>
<evidence type="ECO:0000256" key="1">
    <source>
        <dbReference type="ARBA" id="ARBA00004496"/>
    </source>
</evidence>
<dbReference type="AlphaFoldDB" id="A0A1C3WST7"/>
<protein>
    <recommendedName>
        <fullName evidence="13">3-oxoacyl-[acyl-carrier-protein] synthase 1</fullName>
        <ecNumber evidence="5">2.3.1.41</ecNumber>
    </recommendedName>
    <alternativeName>
        <fullName evidence="14">3-oxoacyl-[acyl-carrier-protein] synthase I</fullName>
    </alternativeName>
    <alternativeName>
        <fullName evidence="15">Beta-ketoacyl-ACP synthase I</fullName>
    </alternativeName>
</protein>
<evidence type="ECO:0000256" key="4">
    <source>
        <dbReference type="ARBA" id="ARBA00011738"/>
    </source>
</evidence>
<organism evidence="20 21">
    <name type="scientific">Rhizobium miluonense</name>
    <dbReference type="NCBI Taxonomy" id="411945"/>
    <lineage>
        <taxon>Bacteria</taxon>
        <taxon>Pseudomonadati</taxon>
        <taxon>Pseudomonadota</taxon>
        <taxon>Alphaproteobacteria</taxon>
        <taxon>Hyphomicrobiales</taxon>
        <taxon>Rhizobiaceae</taxon>
        <taxon>Rhizobium/Agrobacterium group</taxon>
        <taxon>Rhizobium</taxon>
    </lineage>
</organism>
<dbReference type="CDD" id="cd00834">
    <property type="entry name" value="KAS_I_II"/>
    <property type="match status" value="1"/>
</dbReference>
<dbReference type="Pfam" id="PF00109">
    <property type="entry name" value="ketoacyl-synt"/>
    <property type="match status" value="1"/>
</dbReference>
<dbReference type="EC" id="2.3.1.41" evidence="5"/>
<gene>
    <name evidence="20" type="ORF">GA0061102_10396</name>
</gene>